<dbReference type="AlphaFoldDB" id="A0AAE1BAM7"/>
<accession>A0AAE1BAM7</accession>
<protein>
    <submittedName>
        <fullName evidence="2">Uncharacterized protein</fullName>
    </submittedName>
</protein>
<evidence type="ECO:0000313" key="3">
    <source>
        <dbReference type="Proteomes" id="UP001283361"/>
    </source>
</evidence>
<feature type="compositionally biased region" description="Basic and acidic residues" evidence="1">
    <location>
        <begin position="17"/>
        <end position="28"/>
    </location>
</feature>
<dbReference type="Proteomes" id="UP001283361">
    <property type="component" value="Unassembled WGS sequence"/>
</dbReference>
<keyword evidence="3" id="KW-1185">Reference proteome</keyword>
<evidence type="ECO:0000256" key="1">
    <source>
        <dbReference type="SAM" id="MobiDB-lite"/>
    </source>
</evidence>
<dbReference type="EMBL" id="JAWDGP010000281">
    <property type="protein sequence ID" value="KAK3801891.1"/>
    <property type="molecule type" value="Genomic_DNA"/>
</dbReference>
<proteinExistence type="predicted"/>
<comment type="caution">
    <text evidence="2">The sequence shown here is derived from an EMBL/GenBank/DDBJ whole genome shotgun (WGS) entry which is preliminary data.</text>
</comment>
<feature type="region of interest" description="Disordered" evidence="1">
    <location>
        <begin position="1"/>
        <end position="29"/>
    </location>
</feature>
<gene>
    <name evidence="2" type="ORF">RRG08_054526</name>
</gene>
<sequence length="122" mass="14006">MPSLRHLHNSSLPSHSGQREVDISHRSPTDTSIVKQAVKTIWGTIVVVEETGPKRKTDPVISVGQERKRSEQKRQIWERSALNLIQDGAILVEIDSRDRVTLEDGICFWNSTYERQRHSFCN</sequence>
<evidence type="ECO:0000313" key="2">
    <source>
        <dbReference type="EMBL" id="KAK3801891.1"/>
    </source>
</evidence>
<reference evidence="2" key="1">
    <citation type="journal article" date="2023" name="G3 (Bethesda)">
        <title>A reference genome for the long-term kleptoplast-retaining sea slug Elysia crispata morphotype clarki.</title>
        <authorList>
            <person name="Eastman K.E."/>
            <person name="Pendleton A.L."/>
            <person name="Shaikh M.A."/>
            <person name="Suttiyut T."/>
            <person name="Ogas R."/>
            <person name="Tomko P."/>
            <person name="Gavelis G."/>
            <person name="Widhalm J.R."/>
            <person name="Wisecaver J.H."/>
        </authorList>
    </citation>
    <scope>NUCLEOTIDE SEQUENCE</scope>
    <source>
        <strain evidence="2">ECLA1</strain>
    </source>
</reference>
<organism evidence="2 3">
    <name type="scientific">Elysia crispata</name>
    <name type="common">lettuce slug</name>
    <dbReference type="NCBI Taxonomy" id="231223"/>
    <lineage>
        <taxon>Eukaryota</taxon>
        <taxon>Metazoa</taxon>
        <taxon>Spiralia</taxon>
        <taxon>Lophotrochozoa</taxon>
        <taxon>Mollusca</taxon>
        <taxon>Gastropoda</taxon>
        <taxon>Heterobranchia</taxon>
        <taxon>Euthyneura</taxon>
        <taxon>Panpulmonata</taxon>
        <taxon>Sacoglossa</taxon>
        <taxon>Placobranchoidea</taxon>
        <taxon>Plakobranchidae</taxon>
        <taxon>Elysia</taxon>
    </lineage>
</organism>
<name>A0AAE1BAM7_9GAST</name>